<name>A0AA87Q0M7_RHIRH</name>
<comment type="cofactor">
    <cofactor evidence="1">
        <name>pyridoxal 5'-phosphate</name>
        <dbReference type="ChEBI" id="CHEBI:597326"/>
    </cofactor>
</comment>
<comment type="caution">
    <text evidence="9">The sequence shown here is derived from an EMBL/GenBank/DDBJ whole genome shotgun (WGS) entry which is preliminary data.</text>
</comment>
<evidence type="ECO:0000256" key="2">
    <source>
        <dbReference type="ARBA" id="ARBA00007441"/>
    </source>
</evidence>
<dbReference type="Proteomes" id="UP000026941">
    <property type="component" value="Unassembled WGS sequence"/>
</dbReference>
<dbReference type="InterPro" id="IPR004839">
    <property type="entry name" value="Aminotransferase_I/II_large"/>
</dbReference>
<proteinExistence type="inferred from homology"/>
<dbReference type="InterPro" id="IPR050596">
    <property type="entry name" value="AspAT/PAT-like"/>
</dbReference>
<evidence type="ECO:0000256" key="3">
    <source>
        <dbReference type="ARBA" id="ARBA00012753"/>
    </source>
</evidence>
<dbReference type="InterPro" id="IPR015424">
    <property type="entry name" value="PyrdxlP-dep_Trfase"/>
</dbReference>
<keyword evidence="6" id="KW-0663">Pyridoxal phosphate</keyword>
<dbReference type="InterPro" id="IPR015421">
    <property type="entry name" value="PyrdxlP-dep_Trfase_major"/>
</dbReference>
<sequence length="423" mass="45201">MAAGEIPLLILFALPDKAVEKAIVIGVAIGFKRIVDMPAAEPNSLIARLSPPPIPSVVAWSREYSGGRGPLIDLSQAVPGYPAHPEMLRLLGEAASSQAMTGYGPIEGEAVLRDAYARHVSEVYRAPIQAENVHITSGCNQAFMSTAIALAGAGDTVALTNPFYFNHETTLAMLGIKRALVECDATNGFLPDIGSAEQALAAGARVLAVVTPNNPTGAVYPSALLRELFLLCRKYGAWLIIDETYRDFLAEGYGPPHALLSEPGWEDTLVLLYSFSKSFCIPGHRLGAVTAGPKLLAEITKVMDNMQICAPRSAQHAVAAALPILADWRAGNRLEIARRADALKSTMSELPGWDIAAIGAYFAFIHHPFADQLSTTVAERLAKQAGIISIPGSYFGEGQERYLRLAFANADVASIGLLGERLR</sequence>
<dbReference type="GO" id="GO:0004069">
    <property type="term" value="F:L-aspartate:2-oxoglutarate aminotransferase activity"/>
    <property type="evidence" value="ECO:0007669"/>
    <property type="project" value="UniProtKB-EC"/>
</dbReference>
<dbReference type="CDD" id="cd00609">
    <property type="entry name" value="AAT_like"/>
    <property type="match status" value="1"/>
</dbReference>
<gene>
    <name evidence="9" type="ORF">RRH01S_05_02990</name>
</gene>
<keyword evidence="4 9" id="KW-0032">Aminotransferase</keyword>
<dbReference type="GO" id="GO:0030170">
    <property type="term" value="F:pyridoxal phosphate binding"/>
    <property type="evidence" value="ECO:0007669"/>
    <property type="project" value="InterPro"/>
</dbReference>
<dbReference type="GO" id="GO:0006520">
    <property type="term" value="P:amino acid metabolic process"/>
    <property type="evidence" value="ECO:0007669"/>
    <property type="project" value="InterPro"/>
</dbReference>
<dbReference type="EC" id="2.6.1.1" evidence="3"/>
<dbReference type="PANTHER" id="PTHR46383:SF1">
    <property type="entry name" value="ASPARTATE AMINOTRANSFERASE"/>
    <property type="match status" value="1"/>
</dbReference>
<evidence type="ECO:0000256" key="4">
    <source>
        <dbReference type="ARBA" id="ARBA00022576"/>
    </source>
</evidence>
<dbReference type="Gene3D" id="3.40.640.10">
    <property type="entry name" value="Type I PLP-dependent aspartate aminotransferase-like (Major domain)"/>
    <property type="match status" value="1"/>
</dbReference>
<organism evidence="9 10">
    <name type="scientific">Rhizobium rhizogenes NBRC 13257</name>
    <dbReference type="NCBI Taxonomy" id="1220581"/>
    <lineage>
        <taxon>Bacteria</taxon>
        <taxon>Pseudomonadati</taxon>
        <taxon>Pseudomonadota</taxon>
        <taxon>Alphaproteobacteria</taxon>
        <taxon>Hyphomicrobiales</taxon>
        <taxon>Rhizobiaceae</taxon>
        <taxon>Rhizobium/Agrobacterium group</taxon>
        <taxon>Rhizobium</taxon>
    </lineage>
</organism>
<evidence type="ECO:0000256" key="5">
    <source>
        <dbReference type="ARBA" id="ARBA00022679"/>
    </source>
</evidence>
<evidence type="ECO:0000313" key="9">
    <source>
        <dbReference type="EMBL" id="GAJ93225.1"/>
    </source>
</evidence>
<evidence type="ECO:0000259" key="8">
    <source>
        <dbReference type="Pfam" id="PF00155"/>
    </source>
</evidence>
<dbReference type="NCBIfam" id="NF005732">
    <property type="entry name" value="PRK07550.1"/>
    <property type="match status" value="1"/>
</dbReference>
<protein>
    <recommendedName>
        <fullName evidence="3">aspartate transaminase</fullName>
        <ecNumber evidence="3">2.6.1.1</ecNumber>
    </recommendedName>
</protein>
<dbReference type="SUPFAM" id="SSF53383">
    <property type="entry name" value="PLP-dependent transferases"/>
    <property type="match status" value="1"/>
</dbReference>
<dbReference type="AlphaFoldDB" id="A0AA87Q0M7"/>
<comment type="similarity">
    <text evidence="2">Belongs to the class-I pyridoxal-phosphate-dependent aminotransferase family.</text>
</comment>
<reference evidence="9 10" key="1">
    <citation type="submission" date="2014-05" db="EMBL/GenBank/DDBJ databases">
        <title>Whole genome shotgun sequence of Rhizobium rhizogenes NBRC 13257.</title>
        <authorList>
            <person name="Katano-Makiyama Y."/>
            <person name="Hosoyama A."/>
            <person name="Hashimoto M."/>
            <person name="Hosoyama Y."/>
            <person name="Noguchi M."/>
            <person name="Tsuchikane K."/>
            <person name="Kimura A."/>
            <person name="Ohji S."/>
            <person name="Ichikawa N."/>
            <person name="Yamazoe A."/>
            <person name="Fujita N."/>
        </authorList>
    </citation>
    <scope>NUCLEOTIDE SEQUENCE [LARGE SCALE GENOMIC DNA]</scope>
    <source>
        <strain evidence="9 10">NBRC 13257</strain>
    </source>
</reference>
<feature type="domain" description="Aminotransferase class I/classII large" evidence="8">
    <location>
        <begin position="72"/>
        <end position="414"/>
    </location>
</feature>
<keyword evidence="5" id="KW-0808">Transferase</keyword>
<dbReference type="PANTHER" id="PTHR46383">
    <property type="entry name" value="ASPARTATE AMINOTRANSFERASE"/>
    <property type="match status" value="1"/>
</dbReference>
<evidence type="ECO:0000256" key="7">
    <source>
        <dbReference type="ARBA" id="ARBA00049185"/>
    </source>
</evidence>
<dbReference type="EMBL" id="BAYX01000005">
    <property type="protein sequence ID" value="GAJ93225.1"/>
    <property type="molecule type" value="Genomic_DNA"/>
</dbReference>
<evidence type="ECO:0000256" key="1">
    <source>
        <dbReference type="ARBA" id="ARBA00001933"/>
    </source>
</evidence>
<evidence type="ECO:0000313" key="10">
    <source>
        <dbReference type="Proteomes" id="UP000026941"/>
    </source>
</evidence>
<dbReference type="Pfam" id="PF00155">
    <property type="entry name" value="Aminotran_1_2"/>
    <property type="match status" value="1"/>
</dbReference>
<comment type="catalytic activity">
    <reaction evidence="7">
        <text>L-aspartate + 2-oxoglutarate = oxaloacetate + L-glutamate</text>
        <dbReference type="Rhea" id="RHEA:21824"/>
        <dbReference type="ChEBI" id="CHEBI:16452"/>
        <dbReference type="ChEBI" id="CHEBI:16810"/>
        <dbReference type="ChEBI" id="CHEBI:29985"/>
        <dbReference type="ChEBI" id="CHEBI:29991"/>
        <dbReference type="EC" id="2.6.1.1"/>
    </reaction>
</comment>
<evidence type="ECO:0000256" key="6">
    <source>
        <dbReference type="ARBA" id="ARBA00022898"/>
    </source>
</evidence>
<accession>A0AA87Q0M7</accession>